<dbReference type="SUPFAM" id="SSF49401">
    <property type="entry name" value="Bacterial adhesins"/>
    <property type="match status" value="1"/>
</dbReference>
<accession>A0A2S3WJG6</accession>
<comment type="similarity">
    <text evidence="2">Belongs to the fimbrial protein family.</text>
</comment>
<dbReference type="PANTHER" id="PTHR33420:SF3">
    <property type="entry name" value="FIMBRIAL SUBUNIT ELFA"/>
    <property type="match status" value="1"/>
</dbReference>
<dbReference type="InterPro" id="IPR008966">
    <property type="entry name" value="Adhesion_dom_sf"/>
</dbReference>
<evidence type="ECO:0008006" key="8">
    <source>
        <dbReference type="Google" id="ProtNLM"/>
    </source>
</evidence>
<dbReference type="GO" id="GO:0009289">
    <property type="term" value="C:pilus"/>
    <property type="evidence" value="ECO:0007669"/>
    <property type="project" value="UniProtKB-SubCell"/>
</dbReference>
<dbReference type="PANTHER" id="PTHR33420">
    <property type="entry name" value="FIMBRIAL SUBUNIT ELFA-RELATED"/>
    <property type="match status" value="1"/>
</dbReference>
<evidence type="ECO:0000256" key="4">
    <source>
        <dbReference type="ARBA" id="ARBA00023263"/>
    </source>
</evidence>
<comment type="subcellular location">
    <subcellularLocation>
        <location evidence="1">Fimbrium</location>
    </subcellularLocation>
</comment>
<keyword evidence="3 5" id="KW-0732">Signal</keyword>
<dbReference type="GO" id="GO:0043709">
    <property type="term" value="P:cell adhesion involved in single-species biofilm formation"/>
    <property type="evidence" value="ECO:0007669"/>
    <property type="project" value="TreeGrafter"/>
</dbReference>
<feature type="signal peptide" evidence="5">
    <location>
        <begin position="1"/>
        <end position="22"/>
    </location>
</feature>
<dbReference type="Pfam" id="PF16970">
    <property type="entry name" value="FimA"/>
    <property type="match status" value="1"/>
</dbReference>
<proteinExistence type="inferred from homology"/>
<evidence type="ECO:0000256" key="3">
    <source>
        <dbReference type="ARBA" id="ARBA00022729"/>
    </source>
</evidence>
<dbReference type="EMBL" id="MIND01000018">
    <property type="protein sequence ID" value="POF91061.1"/>
    <property type="molecule type" value="Genomic_DNA"/>
</dbReference>
<dbReference type="InterPro" id="IPR036937">
    <property type="entry name" value="Adhesion_dom_fimbrial_sf"/>
</dbReference>
<evidence type="ECO:0000313" key="7">
    <source>
        <dbReference type="Proteomes" id="UP000237194"/>
    </source>
</evidence>
<evidence type="ECO:0000256" key="2">
    <source>
        <dbReference type="ARBA" id="ARBA00006671"/>
    </source>
</evidence>
<reference evidence="6 7" key="2">
    <citation type="submission" date="2018-03" db="EMBL/GenBank/DDBJ databases">
        <title>Draft genome of Pseudomonas putida strain KT-27.</title>
        <authorList>
            <person name="Yoshizawa S."/>
            <person name="Khan N.H."/>
            <person name="Nishimura M."/>
            <person name="Chiura H.X."/>
            <person name="Ogura Y."/>
            <person name="Hayashi T."/>
            <person name="Kogure K."/>
        </authorList>
    </citation>
    <scope>NUCLEOTIDE SEQUENCE [LARGE SCALE GENOMIC DNA]</scope>
    <source>
        <strain evidence="6 7">KT-27</strain>
    </source>
</reference>
<reference evidence="6 7" key="1">
    <citation type="submission" date="2016-08" db="EMBL/GenBank/DDBJ databases">
        <authorList>
            <person name="Seilhamer J.J."/>
        </authorList>
    </citation>
    <scope>NUCLEOTIDE SEQUENCE [LARGE SCALE GENOMIC DNA]</scope>
    <source>
        <strain evidence="6 7">KT-27</strain>
    </source>
</reference>
<keyword evidence="4" id="KW-0281">Fimbrium</keyword>
<dbReference type="InterPro" id="IPR050263">
    <property type="entry name" value="Bact_Fimbrial_Adh_Pro"/>
</dbReference>
<dbReference type="Gene3D" id="2.60.40.1090">
    <property type="entry name" value="Fimbrial-type adhesion domain"/>
    <property type="match status" value="1"/>
</dbReference>
<sequence>MVSKASLAACCALLVAATSANAADGVISFSGEVVAPTCVINGGSNDLPVRLQPVNASALSRAGRIAGNTNFQLRLSACAPGIGRVSTYFEPGPTISPEGRLITDAGGARNVQLQLLNNARVPMNLAGTDGNQNSQLVAISNGGALLQYSVNYYATGAATPGTVSSRVQYSLNYL</sequence>
<evidence type="ECO:0000256" key="1">
    <source>
        <dbReference type="ARBA" id="ARBA00004561"/>
    </source>
</evidence>
<dbReference type="Proteomes" id="UP000237194">
    <property type="component" value="Unassembled WGS sequence"/>
</dbReference>
<dbReference type="AlphaFoldDB" id="A0A2S3WJG6"/>
<gene>
    <name evidence="6" type="ORF">BGP80_18285</name>
</gene>
<dbReference type="InterPro" id="IPR039458">
    <property type="entry name" value="FimA-like"/>
</dbReference>
<protein>
    <recommendedName>
        <fullName evidence="8">Fimbrial protein</fullName>
    </recommendedName>
</protein>
<feature type="chain" id="PRO_5015435320" description="Fimbrial protein" evidence="5">
    <location>
        <begin position="23"/>
        <end position="174"/>
    </location>
</feature>
<name>A0A2S3WJG6_PSEPU</name>
<organism evidence="6 7">
    <name type="scientific">Pseudomonas putida</name>
    <name type="common">Arthrobacter siderocapsulatus</name>
    <dbReference type="NCBI Taxonomy" id="303"/>
    <lineage>
        <taxon>Bacteria</taxon>
        <taxon>Pseudomonadati</taxon>
        <taxon>Pseudomonadota</taxon>
        <taxon>Gammaproteobacteria</taxon>
        <taxon>Pseudomonadales</taxon>
        <taxon>Pseudomonadaceae</taxon>
        <taxon>Pseudomonas</taxon>
    </lineage>
</organism>
<comment type="caution">
    <text evidence="6">The sequence shown here is derived from an EMBL/GenBank/DDBJ whole genome shotgun (WGS) entry which is preliminary data.</text>
</comment>
<evidence type="ECO:0000313" key="6">
    <source>
        <dbReference type="EMBL" id="POF91061.1"/>
    </source>
</evidence>
<evidence type="ECO:0000256" key="5">
    <source>
        <dbReference type="SAM" id="SignalP"/>
    </source>
</evidence>